<evidence type="ECO:0000313" key="2">
    <source>
        <dbReference type="EMBL" id="GAA3204244.1"/>
    </source>
</evidence>
<gene>
    <name evidence="2" type="ORF">GCM10010468_18690</name>
</gene>
<evidence type="ECO:0000259" key="1">
    <source>
        <dbReference type="SMART" id="SM00960"/>
    </source>
</evidence>
<organism evidence="2 3">
    <name type="scientific">Actinocorallia longicatena</name>
    <dbReference type="NCBI Taxonomy" id="111803"/>
    <lineage>
        <taxon>Bacteria</taxon>
        <taxon>Bacillati</taxon>
        <taxon>Actinomycetota</taxon>
        <taxon>Actinomycetes</taxon>
        <taxon>Streptosporangiales</taxon>
        <taxon>Thermomonosporaceae</taxon>
        <taxon>Actinocorallia</taxon>
    </lineage>
</organism>
<comment type="caution">
    <text evidence="2">The sequence shown here is derived from an EMBL/GenBank/DDBJ whole genome shotgun (WGS) entry which is preliminary data.</text>
</comment>
<feature type="domain" description="Roadblock/LAMTOR2" evidence="1">
    <location>
        <begin position="11"/>
        <end position="101"/>
    </location>
</feature>
<dbReference type="Proteomes" id="UP001501237">
    <property type="component" value="Unassembled WGS sequence"/>
</dbReference>
<dbReference type="Gene3D" id="3.30.450.30">
    <property type="entry name" value="Dynein light chain 2a, cytoplasmic"/>
    <property type="match status" value="1"/>
</dbReference>
<sequence>MNRSSTATEIGWLLDDLVSRVDAIKKLILLSQDGLVVSASSNVARADADVLAAMSSGIFSLAHGARNHFGGDHLKQAIIEIDRMLYFVIPAGPSTCLAVLSESGPNAGGVAYETAVLVKRLQGHLGVAPRDSASTGMGPG</sequence>
<keyword evidence="3" id="KW-1185">Reference proteome</keyword>
<accession>A0ABP6Q648</accession>
<dbReference type="RefSeq" id="WP_344824798.1">
    <property type="nucleotide sequence ID" value="NZ_BAAAUV010000004.1"/>
</dbReference>
<dbReference type="PANTHER" id="PTHR36222">
    <property type="entry name" value="SERINE PROTEASE INHIBITOR RV3364C"/>
    <property type="match status" value="1"/>
</dbReference>
<dbReference type="InterPro" id="IPR053141">
    <property type="entry name" value="Mycobact_SerProt_Inhib_Rv3364c"/>
</dbReference>
<proteinExistence type="predicted"/>
<dbReference type="EMBL" id="BAAAUV010000004">
    <property type="protein sequence ID" value="GAA3204244.1"/>
    <property type="molecule type" value="Genomic_DNA"/>
</dbReference>
<protein>
    <submittedName>
        <fullName evidence="2">Roadblock/LC7 domain-containing protein</fullName>
    </submittedName>
</protein>
<dbReference type="InterPro" id="IPR004942">
    <property type="entry name" value="Roadblock/LAMTOR2_dom"/>
</dbReference>
<dbReference type="SUPFAM" id="SSF103196">
    <property type="entry name" value="Roadblock/LC7 domain"/>
    <property type="match status" value="1"/>
</dbReference>
<dbReference type="PANTHER" id="PTHR36222:SF1">
    <property type="entry name" value="SERINE PROTEASE INHIBITOR RV3364C"/>
    <property type="match status" value="1"/>
</dbReference>
<reference evidence="3" key="1">
    <citation type="journal article" date="2019" name="Int. J. Syst. Evol. Microbiol.">
        <title>The Global Catalogue of Microorganisms (GCM) 10K type strain sequencing project: providing services to taxonomists for standard genome sequencing and annotation.</title>
        <authorList>
            <consortium name="The Broad Institute Genomics Platform"/>
            <consortium name="The Broad Institute Genome Sequencing Center for Infectious Disease"/>
            <person name="Wu L."/>
            <person name="Ma J."/>
        </authorList>
    </citation>
    <scope>NUCLEOTIDE SEQUENCE [LARGE SCALE GENOMIC DNA]</scope>
    <source>
        <strain evidence="3">JCM 9377</strain>
    </source>
</reference>
<dbReference type="Pfam" id="PF03259">
    <property type="entry name" value="Robl_LC7"/>
    <property type="match status" value="1"/>
</dbReference>
<name>A0ABP6Q648_9ACTN</name>
<evidence type="ECO:0000313" key="3">
    <source>
        <dbReference type="Proteomes" id="UP001501237"/>
    </source>
</evidence>
<dbReference type="SMART" id="SM00960">
    <property type="entry name" value="Robl_LC7"/>
    <property type="match status" value="1"/>
</dbReference>